<evidence type="ECO:0000313" key="2">
    <source>
        <dbReference type="EMBL" id="GLI03671.1"/>
    </source>
</evidence>
<feature type="compositionally biased region" description="Pro residues" evidence="1">
    <location>
        <begin position="1"/>
        <end position="27"/>
    </location>
</feature>
<feature type="compositionally biased region" description="Gly residues" evidence="1">
    <location>
        <begin position="48"/>
        <end position="61"/>
    </location>
</feature>
<dbReference type="EMBL" id="BSDI01000094">
    <property type="protein sequence ID" value="GLI03671.1"/>
    <property type="molecule type" value="Genomic_DNA"/>
</dbReference>
<feature type="region of interest" description="Disordered" evidence="1">
    <location>
        <begin position="1"/>
        <end position="66"/>
    </location>
</feature>
<keyword evidence="3" id="KW-1185">Reference proteome</keyword>
<proteinExistence type="predicted"/>
<organism evidence="2 3">
    <name type="scientific">Phytohabitans aurantiacus</name>
    <dbReference type="NCBI Taxonomy" id="3016789"/>
    <lineage>
        <taxon>Bacteria</taxon>
        <taxon>Bacillati</taxon>
        <taxon>Actinomycetota</taxon>
        <taxon>Actinomycetes</taxon>
        <taxon>Micromonosporales</taxon>
        <taxon>Micromonosporaceae</taxon>
    </lineage>
</organism>
<comment type="caution">
    <text evidence="2">The sequence shown here is derived from an EMBL/GenBank/DDBJ whole genome shotgun (WGS) entry which is preliminary data.</text>
</comment>
<name>A0ABQ5RAN9_9ACTN</name>
<protein>
    <submittedName>
        <fullName evidence="2">Uncharacterized protein</fullName>
    </submittedName>
</protein>
<evidence type="ECO:0000313" key="3">
    <source>
        <dbReference type="Proteomes" id="UP001144280"/>
    </source>
</evidence>
<accession>A0ABQ5RAN9</accession>
<sequence length="105" mass="10049">MTGPTPGPYRPPVPTPPPAGPAAPGPASPVSGAPGSGASPVPAPPPGYGAGAVSGSDGDGSGHPAVDAVIQSLANAANVPLRDQIAEYEAAHRTLQETLATIDQG</sequence>
<dbReference type="Proteomes" id="UP001144280">
    <property type="component" value="Unassembled WGS sequence"/>
</dbReference>
<reference evidence="2" key="1">
    <citation type="submission" date="2022-12" db="EMBL/GenBank/DDBJ databases">
        <title>New Phytohabitans aurantiacus sp. RD004123 nov., an actinomycete isolated from soil.</title>
        <authorList>
            <person name="Triningsih D.W."/>
            <person name="Harunari E."/>
            <person name="Igarashi Y."/>
        </authorList>
    </citation>
    <scope>NUCLEOTIDE SEQUENCE</scope>
    <source>
        <strain evidence="2">RD004123</strain>
    </source>
</reference>
<feature type="compositionally biased region" description="Low complexity" evidence="1">
    <location>
        <begin position="28"/>
        <end position="40"/>
    </location>
</feature>
<gene>
    <name evidence="2" type="ORF">Pa4123_89500</name>
</gene>
<evidence type="ECO:0000256" key="1">
    <source>
        <dbReference type="SAM" id="MobiDB-lite"/>
    </source>
</evidence>